<accession>A0A8J5YDH2</accession>
<dbReference type="PANTHER" id="PTHR48464">
    <property type="match status" value="1"/>
</dbReference>
<evidence type="ECO:0000313" key="2">
    <source>
        <dbReference type="Proteomes" id="UP000701853"/>
    </source>
</evidence>
<dbReference type="OrthoDB" id="618098at2759"/>
<sequence>MFGGCTSDKQFVCILPGWEGSAADSRVLQNAISRPNDLKVPQDELPSQQVKGTKRHLNEAEDSKLISCMMDLYNIGTYNVDYGFRQGYLLVLEKTLEEKYIGCGLKVKPHIDSRLRNLKKEWEVVYDMIYGHNSSGFG</sequence>
<dbReference type="EMBL" id="JAHUZN010000010">
    <property type="protein sequence ID" value="KAG8481183.1"/>
    <property type="molecule type" value="Genomic_DNA"/>
</dbReference>
<evidence type="ECO:0000313" key="1">
    <source>
        <dbReference type="EMBL" id="KAG8481183.1"/>
    </source>
</evidence>
<protein>
    <submittedName>
        <fullName evidence="1">Uncharacterized protein</fullName>
    </submittedName>
</protein>
<reference evidence="1 2" key="1">
    <citation type="journal article" date="2021" name="bioRxiv">
        <title>The Gossypium anomalum genome as a resource for cotton improvement and evolutionary analysis of hybrid incompatibility.</title>
        <authorList>
            <person name="Grover C.E."/>
            <person name="Yuan D."/>
            <person name="Arick M.A."/>
            <person name="Miller E.R."/>
            <person name="Hu G."/>
            <person name="Peterson D.G."/>
            <person name="Wendel J.F."/>
            <person name="Udall J.A."/>
        </authorList>
    </citation>
    <scope>NUCLEOTIDE SEQUENCE [LARGE SCALE GENOMIC DNA]</scope>
    <source>
        <strain evidence="1">JFW-Udall</strain>
        <tissue evidence="1">Leaf</tissue>
    </source>
</reference>
<comment type="caution">
    <text evidence="1">The sequence shown here is derived from an EMBL/GenBank/DDBJ whole genome shotgun (WGS) entry which is preliminary data.</text>
</comment>
<dbReference type="Proteomes" id="UP000701853">
    <property type="component" value="Chromosome 10"/>
</dbReference>
<dbReference type="PANTHER" id="PTHR48464:SF1">
    <property type="entry name" value="MYB_SANT-LIKE DOMAIN-CONTAINING PROTEIN"/>
    <property type="match status" value="1"/>
</dbReference>
<gene>
    <name evidence="1" type="ORF">CXB51_026023</name>
</gene>
<keyword evidence="2" id="KW-1185">Reference proteome</keyword>
<name>A0A8J5YDH2_9ROSI</name>
<dbReference type="AlphaFoldDB" id="A0A8J5YDH2"/>
<organism evidence="1 2">
    <name type="scientific">Gossypium anomalum</name>
    <dbReference type="NCBI Taxonomy" id="47600"/>
    <lineage>
        <taxon>Eukaryota</taxon>
        <taxon>Viridiplantae</taxon>
        <taxon>Streptophyta</taxon>
        <taxon>Embryophyta</taxon>
        <taxon>Tracheophyta</taxon>
        <taxon>Spermatophyta</taxon>
        <taxon>Magnoliopsida</taxon>
        <taxon>eudicotyledons</taxon>
        <taxon>Gunneridae</taxon>
        <taxon>Pentapetalae</taxon>
        <taxon>rosids</taxon>
        <taxon>malvids</taxon>
        <taxon>Malvales</taxon>
        <taxon>Malvaceae</taxon>
        <taxon>Malvoideae</taxon>
        <taxon>Gossypium</taxon>
    </lineage>
</organism>
<proteinExistence type="predicted"/>